<keyword evidence="1" id="KW-0732">Signal</keyword>
<dbReference type="Gene3D" id="2.40.160.100">
    <property type="match status" value="1"/>
</dbReference>
<sequence>MIDRTLRHKKQKRIKLKTYVKLMLSSTVCIVSFTSMSVAYAETDSAAITETETTSCPTRPKVLTNRWQENWDVLKQDCVPRKRGDQFKYIPFGHNNYLSLGANLRERIEINDRAKLGSGNTPKDGYLIQRLQIHADARIGEHLQVFTQLIDSRAFDKKNITPTDQNRFDVEQAFIAWVSPLHNGTFKFRVGRQEMAFDLQRFISNREGPNVRQPFDGIWSAYEFGDWRVLGYLTRPVQIDKDGYFNDFSNSNLSFSGFRVDKQNILGGELSGYYSRYQRDHGVFPNAAGHESRDLYDVRHLGKKNNIDWDIEAMLQYGDIGSKSISAWAGSSIAGYTFSDHVLKPRIALQLDAASGDRNPEDGELNTFNQLFANGSYFTLAGYTGYSNLIHVKPSITIKPTDQLTLMGALGLQWRETTRDAVYFQGNNSMNNTAGHGSKWTGSYIQLRADQKFNDNLSLAAEMVHFNVSDSIQKMGGDDSQYVGLELKYGW</sequence>
<feature type="domain" description="Alginate export" evidence="2">
    <location>
        <begin position="97"/>
        <end position="484"/>
    </location>
</feature>
<reference evidence="3 4" key="1">
    <citation type="submission" date="2020-03" db="EMBL/GenBank/DDBJ databases">
        <authorList>
            <person name="Zhu W."/>
        </authorList>
    </citation>
    <scope>NUCLEOTIDE SEQUENCE [LARGE SCALE GENOMIC DNA]</scope>
    <source>
        <strain evidence="3 4">323-1</strain>
    </source>
</reference>
<dbReference type="SUPFAM" id="SSF56935">
    <property type="entry name" value="Porins"/>
    <property type="match status" value="1"/>
</dbReference>
<dbReference type="Proteomes" id="UP000502297">
    <property type="component" value="Chromosome"/>
</dbReference>
<dbReference type="InterPro" id="IPR025388">
    <property type="entry name" value="Alginate_export_dom"/>
</dbReference>
<evidence type="ECO:0000313" key="3">
    <source>
        <dbReference type="EMBL" id="QIO06543.1"/>
    </source>
</evidence>
<dbReference type="KEGG" id="asha:G8E00_11560"/>
<organism evidence="3 4">
    <name type="scientific">Acinetobacter shaoyimingii</name>
    <dbReference type="NCBI Taxonomy" id="2715164"/>
    <lineage>
        <taxon>Bacteria</taxon>
        <taxon>Pseudomonadati</taxon>
        <taxon>Pseudomonadota</taxon>
        <taxon>Gammaproteobacteria</taxon>
        <taxon>Moraxellales</taxon>
        <taxon>Moraxellaceae</taxon>
        <taxon>Acinetobacter</taxon>
    </lineage>
</organism>
<dbReference type="InterPro" id="IPR053728">
    <property type="entry name" value="Alginate_Permeability_Chnl"/>
</dbReference>
<name>A0A6G8RXT5_9GAMM</name>
<dbReference type="EMBL" id="CP049801">
    <property type="protein sequence ID" value="QIO06543.1"/>
    <property type="molecule type" value="Genomic_DNA"/>
</dbReference>
<evidence type="ECO:0000256" key="1">
    <source>
        <dbReference type="SAM" id="SignalP"/>
    </source>
</evidence>
<feature type="signal peptide" evidence="1">
    <location>
        <begin position="1"/>
        <end position="41"/>
    </location>
</feature>
<feature type="chain" id="PRO_5026291427" evidence="1">
    <location>
        <begin position="42"/>
        <end position="491"/>
    </location>
</feature>
<dbReference type="Pfam" id="PF13372">
    <property type="entry name" value="Alginate_exp"/>
    <property type="match status" value="1"/>
</dbReference>
<accession>A0A6G8RXT5</accession>
<gene>
    <name evidence="3" type="ORF">G8E00_11560</name>
</gene>
<protein>
    <submittedName>
        <fullName evidence="3">Alginate export family protein</fullName>
    </submittedName>
</protein>
<keyword evidence="4" id="KW-1185">Reference proteome</keyword>
<evidence type="ECO:0000313" key="4">
    <source>
        <dbReference type="Proteomes" id="UP000502297"/>
    </source>
</evidence>
<dbReference type="AlphaFoldDB" id="A0A6G8RXT5"/>
<proteinExistence type="predicted"/>
<evidence type="ECO:0000259" key="2">
    <source>
        <dbReference type="Pfam" id="PF13372"/>
    </source>
</evidence>